<reference evidence="1 2" key="1">
    <citation type="journal article" date="2014" name="Int. J. Syst. Evol. Microbiol.">
        <title>Thermococcus paralvinellae sp. nov. and Thermococcus cleftensis sp. nov. of hyperthermophilic heterotrophs from deep-sea hydrothermal vents.</title>
        <authorList>
            <person name="Hensley S.A."/>
            <person name="Jung J.H."/>
            <person name="Park C.S."/>
            <person name="Holden J.F."/>
        </authorList>
    </citation>
    <scope>NUCLEOTIDE SEQUENCE [LARGE SCALE GENOMIC DNA]</scope>
    <source>
        <strain evidence="1 2">ES1</strain>
    </source>
</reference>
<accession>W0IAB1</accession>
<organism evidence="1 2">
    <name type="scientific">Thermococcus paralvinellae</name>
    <dbReference type="NCBI Taxonomy" id="582419"/>
    <lineage>
        <taxon>Archaea</taxon>
        <taxon>Methanobacteriati</taxon>
        <taxon>Methanobacteriota</taxon>
        <taxon>Thermococci</taxon>
        <taxon>Thermococcales</taxon>
        <taxon>Thermococcaceae</taxon>
        <taxon>Thermococcus</taxon>
    </lineage>
</organism>
<gene>
    <name evidence="1" type="ORF">TES1_2003</name>
</gene>
<evidence type="ECO:0000313" key="2">
    <source>
        <dbReference type="Proteomes" id="UP000019027"/>
    </source>
</evidence>
<sequence length="153" mass="18457">MPYVPNAKIIIPEKKPENLTELLELLFPNHPERQRLAIFLLERIHKEVKRYGFRAENWLELILEYLGNEELIYYYRMLVEEKVSRTEIHRLIEKKAKELGIPFGTAKTNYNIVVKTLQNARIIYRTNNYYKTTKEFSKLLCEIAEVWNKWLAR</sequence>
<proteinExistence type="predicted"/>
<dbReference type="Proteomes" id="UP000019027">
    <property type="component" value="Chromosome"/>
</dbReference>
<evidence type="ECO:0000313" key="1">
    <source>
        <dbReference type="EMBL" id="AHF81378.1"/>
    </source>
</evidence>
<dbReference type="KEGG" id="ths:TES1_2003"/>
<dbReference type="RefSeq" id="WP_042682549.1">
    <property type="nucleotide sequence ID" value="NZ_CP006965.1"/>
</dbReference>
<name>W0IAB1_9EURY</name>
<keyword evidence="2" id="KW-1185">Reference proteome</keyword>
<dbReference type="AlphaFoldDB" id="W0IAB1"/>
<dbReference type="HOGENOM" id="CLU_1709234_0_0_2"/>
<dbReference type="EMBL" id="CP006965">
    <property type="protein sequence ID" value="AHF81378.1"/>
    <property type="molecule type" value="Genomic_DNA"/>
</dbReference>
<dbReference type="GeneID" id="24907144"/>
<protein>
    <submittedName>
        <fullName evidence="1">Uncharacterized protein</fullName>
    </submittedName>
</protein>
<dbReference type="OrthoDB" id="89072at2157"/>